<gene>
    <name evidence="1" type="ORF">LOK49_LG03G03402</name>
</gene>
<evidence type="ECO:0000313" key="2">
    <source>
        <dbReference type="Proteomes" id="UP001060215"/>
    </source>
</evidence>
<reference evidence="1 2" key="1">
    <citation type="journal article" date="2022" name="Plant J.">
        <title>Chromosome-level genome of Camellia lanceoleosa provides a valuable resource for understanding genome evolution and self-incompatibility.</title>
        <authorList>
            <person name="Gong W."/>
            <person name="Xiao S."/>
            <person name="Wang L."/>
            <person name="Liao Z."/>
            <person name="Chang Y."/>
            <person name="Mo W."/>
            <person name="Hu G."/>
            <person name="Li W."/>
            <person name="Zhao G."/>
            <person name="Zhu H."/>
            <person name="Hu X."/>
            <person name="Ji K."/>
            <person name="Xiang X."/>
            <person name="Song Q."/>
            <person name="Yuan D."/>
            <person name="Jin S."/>
            <person name="Zhang L."/>
        </authorList>
    </citation>
    <scope>NUCLEOTIDE SEQUENCE [LARGE SCALE GENOMIC DNA]</scope>
    <source>
        <strain evidence="1">SQ_2022a</strain>
    </source>
</reference>
<dbReference type="EMBL" id="CM045763">
    <property type="protein sequence ID" value="KAI8024104.1"/>
    <property type="molecule type" value="Genomic_DNA"/>
</dbReference>
<organism evidence="1 2">
    <name type="scientific">Camellia lanceoleosa</name>
    <dbReference type="NCBI Taxonomy" id="1840588"/>
    <lineage>
        <taxon>Eukaryota</taxon>
        <taxon>Viridiplantae</taxon>
        <taxon>Streptophyta</taxon>
        <taxon>Embryophyta</taxon>
        <taxon>Tracheophyta</taxon>
        <taxon>Spermatophyta</taxon>
        <taxon>Magnoliopsida</taxon>
        <taxon>eudicotyledons</taxon>
        <taxon>Gunneridae</taxon>
        <taxon>Pentapetalae</taxon>
        <taxon>asterids</taxon>
        <taxon>Ericales</taxon>
        <taxon>Theaceae</taxon>
        <taxon>Camellia</taxon>
    </lineage>
</organism>
<sequence length="192" mass="22635">MERVFRFQNLRPFIDLSSFITTDKPTIQFLFSDLIDSISRYRKLDVIAGGGPELQAAIIIVYPPCKLQHTLLCLPQHTERERERERESVCIQIPEFASLYRSIFLHHHRQTDNPISLLRSYRFNFKAIAILGIRVFKNRTHFQNLSVLFNFWDLGITNKTKKSSNRACQWKHLCLSSWKDEKKQKNRKLLGG</sequence>
<evidence type="ECO:0000313" key="1">
    <source>
        <dbReference type="EMBL" id="KAI8024104.1"/>
    </source>
</evidence>
<keyword evidence="2" id="KW-1185">Reference proteome</keyword>
<dbReference type="Proteomes" id="UP001060215">
    <property type="component" value="Chromosome 6"/>
</dbReference>
<proteinExistence type="predicted"/>
<accession>A0ACC0IEE7</accession>
<name>A0ACC0IEE7_9ERIC</name>
<protein>
    <submittedName>
        <fullName evidence="1">Uncharacterized protein</fullName>
    </submittedName>
</protein>
<comment type="caution">
    <text evidence="1">The sequence shown here is derived from an EMBL/GenBank/DDBJ whole genome shotgun (WGS) entry which is preliminary data.</text>
</comment>